<dbReference type="EMBL" id="JBHRZG010000010">
    <property type="protein sequence ID" value="MFC3833093.1"/>
    <property type="molecule type" value="Genomic_DNA"/>
</dbReference>
<comment type="caution">
    <text evidence="1">The sequence shown here is derived from an EMBL/GenBank/DDBJ whole genome shotgun (WGS) entry which is preliminary data.</text>
</comment>
<proteinExistence type="predicted"/>
<dbReference type="RefSeq" id="WP_322472547.1">
    <property type="nucleotide sequence ID" value="NZ_JBHRZG010000010.1"/>
</dbReference>
<gene>
    <name evidence="1" type="ORF">ACFOSB_09515</name>
</gene>
<sequence>MFDQKIIQQLRGAIEKAIEETAVAVQEGARELVPVDTGNLQQSIQIEKIGEFEVRVSANTEYALNVHEGHATKNGGFIQGTPYLLKPLQDEEKNLAQRVKNNL</sequence>
<organism evidence="1 2">
    <name type="scientific">Deinococcus rufus</name>
    <dbReference type="NCBI Taxonomy" id="2136097"/>
    <lineage>
        <taxon>Bacteria</taxon>
        <taxon>Thermotogati</taxon>
        <taxon>Deinococcota</taxon>
        <taxon>Deinococci</taxon>
        <taxon>Deinococcales</taxon>
        <taxon>Deinococcaceae</taxon>
        <taxon>Deinococcus</taxon>
    </lineage>
</organism>
<dbReference type="InterPro" id="IPR010064">
    <property type="entry name" value="HK97-gp10_tail"/>
</dbReference>
<protein>
    <submittedName>
        <fullName evidence="1">HK97 gp10 family phage protein</fullName>
    </submittedName>
</protein>
<reference evidence="2" key="1">
    <citation type="journal article" date="2019" name="Int. J. Syst. Evol. Microbiol.">
        <title>The Global Catalogue of Microorganisms (GCM) 10K type strain sequencing project: providing services to taxonomists for standard genome sequencing and annotation.</title>
        <authorList>
            <consortium name="The Broad Institute Genomics Platform"/>
            <consortium name="The Broad Institute Genome Sequencing Center for Infectious Disease"/>
            <person name="Wu L."/>
            <person name="Ma J."/>
        </authorList>
    </citation>
    <scope>NUCLEOTIDE SEQUENCE [LARGE SCALE GENOMIC DNA]</scope>
    <source>
        <strain evidence="2">CCTCC AB 2017081</strain>
    </source>
</reference>
<evidence type="ECO:0000313" key="1">
    <source>
        <dbReference type="EMBL" id="MFC3833093.1"/>
    </source>
</evidence>
<dbReference type="Pfam" id="PF04883">
    <property type="entry name" value="HK97-gp10_like"/>
    <property type="match status" value="1"/>
</dbReference>
<dbReference type="Proteomes" id="UP001595803">
    <property type="component" value="Unassembled WGS sequence"/>
</dbReference>
<name>A0ABV7Z707_9DEIO</name>
<accession>A0ABV7Z707</accession>
<keyword evidence="2" id="KW-1185">Reference proteome</keyword>
<evidence type="ECO:0000313" key="2">
    <source>
        <dbReference type="Proteomes" id="UP001595803"/>
    </source>
</evidence>